<proteinExistence type="predicted"/>
<name>A0A412IES8_9FIRM</name>
<evidence type="ECO:0000313" key="2">
    <source>
        <dbReference type="Proteomes" id="UP000283295"/>
    </source>
</evidence>
<organism evidence="1 2">
    <name type="scientific">Coprococcus eutactus</name>
    <dbReference type="NCBI Taxonomy" id="33043"/>
    <lineage>
        <taxon>Bacteria</taxon>
        <taxon>Bacillati</taxon>
        <taxon>Bacillota</taxon>
        <taxon>Clostridia</taxon>
        <taxon>Lachnospirales</taxon>
        <taxon>Lachnospiraceae</taxon>
        <taxon>Coprococcus</taxon>
    </lineage>
</organism>
<evidence type="ECO:0000313" key="1">
    <source>
        <dbReference type="EMBL" id="RGS35379.1"/>
    </source>
</evidence>
<protein>
    <submittedName>
        <fullName evidence="1">Uncharacterized protein</fullName>
    </submittedName>
</protein>
<comment type="caution">
    <text evidence="1">The sequence shown here is derived from an EMBL/GenBank/DDBJ whole genome shotgun (WGS) entry which is preliminary data.</text>
</comment>
<sequence length="162" mass="18244">MIAMPKIGEPKAKYDFVDISVMMRKEDGTYLNLTDFNFNVSAENPLSLSGIKSAFALVFCTFARRREQLIGCEVSLEELLALAGIKGKRLVSQLRSGTEPEFANQMIAVVCAKKIVDYAYGKCLRLEGESLTYEFHRQTFENGKRVYPIVLTKAFIRIGENT</sequence>
<dbReference type="EMBL" id="QRVK01000065">
    <property type="protein sequence ID" value="RGS35379.1"/>
    <property type="molecule type" value="Genomic_DNA"/>
</dbReference>
<accession>A0A412IES8</accession>
<reference evidence="1 2" key="1">
    <citation type="submission" date="2018-08" db="EMBL/GenBank/DDBJ databases">
        <title>A genome reference for cultivated species of the human gut microbiota.</title>
        <authorList>
            <person name="Zou Y."/>
            <person name="Xue W."/>
            <person name="Luo G."/>
        </authorList>
    </citation>
    <scope>NUCLEOTIDE SEQUENCE [LARGE SCALE GENOMIC DNA]</scope>
    <source>
        <strain evidence="1 2">AF22-21</strain>
    </source>
</reference>
<gene>
    <name evidence="1" type="ORF">DWX94_13775</name>
</gene>
<dbReference type="AlphaFoldDB" id="A0A412IES8"/>
<dbReference type="Proteomes" id="UP000283295">
    <property type="component" value="Unassembled WGS sequence"/>
</dbReference>